<evidence type="ECO:0000313" key="7">
    <source>
        <dbReference type="Proteomes" id="UP000078387"/>
    </source>
</evidence>
<dbReference type="VEuPathDB" id="AmoebaDB:KM1_002150"/>
<dbReference type="PANTHER" id="PTHR10782:SF4">
    <property type="entry name" value="TONALLI, ISOFORM E"/>
    <property type="match status" value="1"/>
</dbReference>
<dbReference type="GO" id="GO:0000785">
    <property type="term" value="C:chromatin"/>
    <property type="evidence" value="ECO:0007669"/>
    <property type="project" value="TreeGrafter"/>
</dbReference>
<evidence type="ECO:0000259" key="5">
    <source>
        <dbReference type="PROSITE" id="PS51044"/>
    </source>
</evidence>
<dbReference type="Gene3D" id="3.30.40.10">
    <property type="entry name" value="Zinc/RING finger domain, C3HC4 (zinc finger)"/>
    <property type="match status" value="1"/>
</dbReference>
<dbReference type="EMBL" id="BDEQ01000001">
    <property type="protein sequence ID" value="GAT91506.1"/>
    <property type="molecule type" value="Genomic_DNA"/>
</dbReference>
<dbReference type="PANTHER" id="PTHR10782">
    <property type="entry name" value="ZINC FINGER MIZ DOMAIN-CONTAINING PROTEIN"/>
    <property type="match status" value="1"/>
</dbReference>
<dbReference type="OMA" id="DCINVEI"/>
<dbReference type="CDD" id="cd16650">
    <property type="entry name" value="SP-RING_PIAS-like"/>
    <property type="match status" value="1"/>
</dbReference>
<name>A0A5K1UH81_ENTHI</name>
<dbReference type="GO" id="GO:0008270">
    <property type="term" value="F:zinc ion binding"/>
    <property type="evidence" value="ECO:0007669"/>
    <property type="project" value="UniProtKB-KW"/>
</dbReference>
<dbReference type="Pfam" id="PF02891">
    <property type="entry name" value="zf-MIZ"/>
    <property type="match status" value="1"/>
</dbReference>
<dbReference type="InterPro" id="IPR004181">
    <property type="entry name" value="Znf_MIZ"/>
</dbReference>
<accession>A0A5K1UH81</accession>
<dbReference type="VEuPathDB" id="AmoebaDB:EHI7A_018690"/>
<dbReference type="GO" id="GO:0061665">
    <property type="term" value="F:SUMO ligase activity"/>
    <property type="evidence" value="ECO:0007669"/>
    <property type="project" value="TreeGrafter"/>
</dbReference>
<evidence type="ECO:0000256" key="4">
    <source>
        <dbReference type="PROSITE-ProRule" id="PRU00452"/>
    </source>
</evidence>
<keyword evidence="2 4" id="KW-0863">Zinc-finger</keyword>
<dbReference type="VEuPathDB" id="AmoebaDB:EHI_152530"/>
<dbReference type="VEuPathDB" id="AmoebaDB:EHI5A_000740"/>
<evidence type="ECO:0000256" key="1">
    <source>
        <dbReference type="ARBA" id="ARBA00022723"/>
    </source>
</evidence>
<keyword evidence="1" id="KW-0479">Metal-binding</keyword>
<dbReference type="AlphaFoldDB" id="A0A5K1UH81"/>
<dbReference type="PROSITE" id="PS51044">
    <property type="entry name" value="ZF_SP_RING"/>
    <property type="match status" value="1"/>
</dbReference>
<sequence length="501" mass="58054">MTNVIDRLNEIQSELQPYGLTQRNAEYFFEKKIKQMKIKDIEEMGLLFNELFPGFGFEKKKTGINKEGYIKYFSYLIHHPVGSYIDIKQCQFSTKHEKLPNNTITQTDFGHYLKERTFLMEQMLKIPDHLDEQADKIPKRIDTSHEYSNGLNNSNQQTINKNGSNINIMVSSLYKIQNTQQVQFSLSQLPLEFFETQHPQYMINEIIYCSVFNPSFTTSRFTITTPSSQINNKRIILRLFDLKRNKECNEIYFIQTSVNSTFINLDGFYEPLYGQPHSEPAIVRKPLDITTQCFATKNMVSIMVNKYSPEVVIVACLCSYREVPQLLREVLEGNNRNEAKVIYEMICKKKAPRVSSIEKEVEVIDLDNENYVLNEKIKEQEDDEKDDIIVGTNIISLRCPLSFCPITIPVKGVLCKHSTVVNAIGFIEYCLKNNYWNCPLCEKKCYFCSLIIDHSLMKIIKEAPKDCVNVEIDTNGRVIRYINDTGSQCENSEDIEVISSD</sequence>
<evidence type="ECO:0000313" key="6">
    <source>
        <dbReference type="EMBL" id="GAT91506.1"/>
    </source>
</evidence>
<dbReference type="Proteomes" id="UP000078387">
    <property type="component" value="Unassembled WGS sequence"/>
</dbReference>
<organism evidence="6 7">
    <name type="scientific">Entamoeba histolytica</name>
    <dbReference type="NCBI Taxonomy" id="5759"/>
    <lineage>
        <taxon>Eukaryota</taxon>
        <taxon>Amoebozoa</taxon>
        <taxon>Evosea</taxon>
        <taxon>Archamoebae</taxon>
        <taxon>Mastigamoebida</taxon>
        <taxon>Entamoebidae</taxon>
        <taxon>Entamoeba</taxon>
    </lineage>
</organism>
<proteinExistence type="predicted"/>
<dbReference type="VEuPathDB" id="AmoebaDB:EHI8A_044530"/>
<gene>
    <name evidence="6" type="ORF">CL6EHI_152530</name>
</gene>
<feature type="domain" description="SP-RING-type" evidence="5">
    <location>
        <begin position="384"/>
        <end position="465"/>
    </location>
</feature>
<protein>
    <submittedName>
        <fullName evidence="6">Sp-ring zinc finger domain containing protein</fullName>
    </submittedName>
</protein>
<keyword evidence="3" id="KW-0862">Zinc</keyword>
<dbReference type="InterPro" id="IPR013083">
    <property type="entry name" value="Znf_RING/FYVE/PHD"/>
</dbReference>
<reference evidence="6 7" key="1">
    <citation type="submission" date="2016-05" db="EMBL/GenBank/DDBJ databases">
        <title>First whole genome sequencing of Entamoeba histolytica HM1:IMSS-clone-6.</title>
        <authorList>
            <person name="Mukherjee Avik.K."/>
            <person name="Izumyama S."/>
            <person name="Nakada-Tsukui K."/>
            <person name="Nozaki T."/>
        </authorList>
    </citation>
    <scope>NUCLEOTIDE SEQUENCE [LARGE SCALE GENOMIC DNA]</scope>
    <source>
        <strain evidence="6 7">HM1:IMSS clone 6</strain>
    </source>
</reference>
<evidence type="ECO:0000256" key="2">
    <source>
        <dbReference type="ARBA" id="ARBA00022771"/>
    </source>
</evidence>
<comment type="caution">
    <text evidence="6">The sequence shown here is derived from an EMBL/GenBank/DDBJ whole genome shotgun (WGS) entry which is preliminary data.</text>
</comment>
<dbReference type="GO" id="GO:0016925">
    <property type="term" value="P:protein sumoylation"/>
    <property type="evidence" value="ECO:0007669"/>
    <property type="project" value="TreeGrafter"/>
</dbReference>
<evidence type="ECO:0000256" key="3">
    <source>
        <dbReference type="ARBA" id="ARBA00022833"/>
    </source>
</evidence>